<evidence type="ECO:0000313" key="1">
    <source>
        <dbReference type="EMBL" id="EYC27588.1"/>
    </source>
</evidence>
<name>A0A016VLH4_9BILA</name>
<reference evidence="2" key="1">
    <citation type="journal article" date="2015" name="Nat. Genet.">
        <title>The genome and transcriptome of the zoonotic hookworm Ancylostoma ceylanicum identify infection-specific gene families.</title>
        <authorList>
            <person name="Schwarz E.M."/>
            <person name="Hu Y."/>
            <person name="Antoshechkin I."/>
            <person name="Miller M.M."/>
            <person name="Sternberg P.W."/>
            <person name="Aroian R.V."/>
        </authorList>
    </citation>
    <scope>NUCLEOTIDE SEQUENCE</scope>
    <source>
        <strain evidence="2">HY135</strain>
    </source>
</reference>
<sequence>MTLKSLIDNFKEYAKPPTYSDDDRIQYEETLHSIDLIKGSMTQVESAKSNLQALVDKMKNGYDNTKNEDEEKNILQGLEKIEEETKFTDVMSEAIELNLMIARDSLKSLPMRESSLVS</sequence>
<proteinExistence type="predicted"/>
<evidence type="ECO:0000313" key="2">
    <source>
        <dbReference type="Proteomes" id="UP000024635"/>
    </source>
</evidence>
<organism evidence="1 2">
    <name type="scientific">Ancylostoma ceylanicum</name>
    <dbReference type="NCBI Taxonomy" id="53326"/>
    <lineage>
        <taxon>Eukaryota</taxon>
        <taxon>Metazoa</taxon>
        <taxon>Ecdysozoa</taxon>
        <taxon>Nematoda</taxon>
        <taxon>Chromadorea</taxon>
        <taxon>Rhabditida</taxon>
        <taxon>Rhabditina</taxon>
        <taxon>Rhabditomorpha</taxon>
        <taxon>Strongyloidea</taxon>
        <taxon>Ancylostomatidae</taxon>
        <taxon>Ancylostomatinae</taxon>
        <taxon>Ancylostoma</taxon>
    </lineage>
</organism>
<accession>A0A016VLH4</accession>
<gene>
    <name evidence="1" type="primary">Acey_s0009.g812</name>
    <name evidence="1" type="ORF">Y032_0009g812</name>
</gene>
<dbReference type="AlphaFoldDB" id="A0A016VLH4"/>
<comment type="caution">
    <text evidence="1">The sequence shown here is derived from an EMBL/GenBank/DDBJ whole genome shotgun (WGS) entry which is preliminary data.</text>
</comment>
<dbReference type="OrthoDB" id="5871817at2759"/>
<dbReference type="EMBL" id="JARK01001345">
    <property type="protein sequence ID" value="EYC27588.1"/>
    <property type="molecule type" value="Genomic_DNA"/>
</dbReference>
<keyword evidence="2" id="KW-1185">Reference proteome</keyword>
<dbReference type="Proteomes" id="UP000024635">
    <property type="component" value="Unassembled WGS sequence"/>
</dbReference>
<protein>
    <submittedName>
        <fullName evidence="1">Uncharacterized protein</fullName>
    </submittedName>
</protein>